<name>A0ABU2NH39_9PSEU</name>
<dbReference type="EMBL" id="JAVREJ010000028">
    <property type="protein sequence ID" value="MDT0353268.1"/>
    <property type="molecule type" value="Genomic_DNA"/>
</dbReference>
<evidence type="ECO:0008006" key="3">
    <source>
        <dbReference type="Google" id="ProtNLM"/>
    </source>
</evidence>
<proteinExistence type="predicted"/>
<gene>
    <name evidence="1" type="ORF">RM445_27520</name>
</gene>
<organism evidence="1 2">
    <name type="scientific">Pseudonocardia charpentierae</name>
    <dbReference type="NCBI Taxonomy" id="3075545"/>
    <lineage>
        <taxon>Bacteria</taxon>
        <taxon>Bacillati</taxon>
        <taxon>Actinomycetota</taxon>
        <taxon>Actinomycetes</taxon>
        <taxon>Pseudonocardiales</taxon>
        <taxon>Pseudonocardiaceae</taxon>
        <taxon>Pseudonocardia</taxon>
    </lineage>
</organism>
<accession>A0ABU2NH39</accession>
<dbReference type="RefSeq" id="WP_311559779.1">
    <property type="nucleotide sequence ID" value="NZ_JAVREJ010000028.1"/>
</dbReference>
<sequence>MALSAAHIREVLVVHDAACGLCAGVAHAIPGLLRVPVRLRSCRDPEFAETHPGLPASTRACRAPAVGTVAADGSVRWRPGLRAAPALLGLVRPRALPRAVAVFATAGVATARRRTWRTRREDH</sequence>
<dbReference type="Proteomes" id="UP001183202">
    <property type="component" value="Unassembled WGS sequence"/>
</dbReference>
<comment type="caution">
    <text evidence="1">The sequence shown here is derived from an EMBL/GenBank/DDBJ whole genome shotgun (WGS) entry which is preliminary data.</text>
</comment>
<protein>
    <recommendedName>
        <fullName evidence="3">DUF393 domain-containing protein</fullName>
    </recommendedName>
</protein>
<keyword evidence="2" id="KW-1185">Reference proteome</keyword>
<evidence type="ECO:0000313" key="2">
    <source>
        <dbReference type="Proteomes" id="UP001183202"/>
    </source>
</evidence>
<reference evidence="2" key="1">
    <citation type="submission" date="2023-07" db="EMBL/GenBank/DDBJ databases">
        <title>30 novel species of actinomycetes from the DSMZ collection.</title>
        <authorList>
            <person name="Nouioui I."/>
        </authorList>
    </citation>
    <scope>NUCLEOTIDE SEQUENCE [LARGE SCALE GENOMIC DNA]</scope>
    <source>
        <strain evidence="2">DSM 45834</strain>
    </source>
</reference>
<evidence type="ECO:0000313" key="1">
    <source>
        <dbReference type="EMBL" id="MDT0353268.1"/>
    </source>
</evidence>